<evidence type="ECO:0000256" key="1">
    <source>
        <dbReference type="ARBA" id="ARBA00004651"/>
    </source>
</evidence>
<evidence type="ECO:0000256" key="8">
    <source>
        <dbReference type="SAM" id="Phobius"/>
    </source>
</evidence>
<organism evidence="9 10">
    <name type="scientific">Gaetbulibacter aquiaggeris</name>
    <dbReference type="NCBI Taxonomy" id="1735373"/>
    <lineage>
        <taxon>Bacteria</taxon>
        <taxon>Pseudomonadati</taxon>
        <taxon>Bacteroidota</taxon>
        <taxon>Flavobacteriia</taxon>
        <taxon>Flavobacteriales</taxon>
        <taxon>Flavobacteriaceae</taxon>
        <taxon>Gaetbulibacter</taxon>
    </lineage>
</organism>
<evidence type="ECO:0000256" key="6">
    <source>
        <dbReference type="ARBA" id="ARBA00022989"/>
    </source>
</evidence>
<feature type="transmembrane region" description="Helical" evidence="8">
    <location>
        <begin position="329"/>
        <end position="348"/>
    </location>
</feature>
<proteinExistence type="predicted"/>
<evidence type="ECO:0000256" key="3">
    <source>
        <dbReference type="ARBA" id="ARBA00022676"/>
    </source>
</evidence>
<keyword evidence="2" id="KW-1003">Cell membrane</keyword>
<feature type="transmembrane region" description="Helical" evidence="8">
    <location>
        <begin position="175"/>
        <end position="208"/>
    </location>
</feature>
<evidence type="ECO:0000256" key="7">
    <source>
        <dbReference type="ARBA" id="ARBA00023136"/>
    </source>
</evidence>
<dbReference type="PANTHER" id="PTHR33908:SF3">
    <property type="entry name" value="UNDECAPRENYL PHOSPHATE-ALPHA-4-AMINO-4-DEOXY-L-ARABINOSE ARABINOSYL TRANSFERASE"/>
    <property type="match status" value="1"/>
</dbReference>
<gene>
    <name evidence="9" type="ORF">V8G56_05840</name>
</gene>
<dbReference type="PANTHER" id="PTHR33908">
    <property type="entry name" value="MANNOSYLTRANSFERASE YKCB-RELATED"/>
    <property type="match status" value="1"/>
</dbReference>
<feature type="transmembrane region" description="Helical" evidence="8">
    <location>
        <begin position="91"/>
        <end position="113"/>
    </location>
</feature>
<comment type="caution">
    <text evidence="9">The sequence shown here is derived from an EMBL/GenBank/DDBJ whole genome shotgun (WGS) entry which is preliminary data.</text>
</comment>
<evidence type="ECO:0000256" key="2">
    <source>
        <dbReference type="ARBA" id="ARBA00022475"/>
    </source>
</evidence>
<accession>A0ABW7MPE6</accession>
<feature type="transmembrane region" description="Helical" evidence="8">
    <location>
        <begin position="21"/>
        <end position="37"/>
    </location>
</feature>
<reference evidence="9 10" key="1">
    <citation type="submission" date="2024-02" db="EMBL/GenBank/DDBJ databases">
        <title>A Gaetbulibacter species isolated from tidal flats and genomic insights of their niches.</title>
        <authorList>
            <person name="Ye Y."/>
        </authorList>
    </citation>
    <scope>NUCLEOTIDE SEQUENCE [LARGE SCALE GENOMIC DNA]</scope>
    <source>
        <strain evidence="9 10">KEM-8</strain>
    </source>
</reference>
<keyword evidence="7 8" id="KW-0472">Membrane</keyword>
<comment type="subcellular location">
    <subcellularLocation>
        <location evidence="1">Cell membrane</location>
        <topology evidence="1">Multi-pass membrane protein</topology>
    </subcellularLocation>
</comment>
<keyword evidence="6 8" id="KW-1133">Transmembrane helix</keyword>
<keyword evidence="4" id="KW-0808">Transferase</keyword>
<evidence type="ECO:0000256" key="5">
    <source>
        <dbReference type="ARBA" id="ARBA00022692"/>
    </source>
</evidence>
<keyword evidence="5 8" id="KW-0812">Transmembrane</keyword>
<name>A0ABW7MPE6_9FLAO</name>
<evidence type="ECO:0008006" key="11">
    <source>
        <dbReference type="Google" id="ProtNLM"/>
    </source>
</evidence>
<feature type="transmembrane region" description="Helical" evidence="8">
    <location>
        <begin position="258"/>
        <end position="287"/>
    </location>
</feature>
<sequence length="476" mass="55652">MRIINWLDNFIDYFFDSKRSIYIILFITSLIVLPNIGRESLWLDEIFSAIAAVKTSSLFLMFSEHISRDGSPPLYHILLFYWGKIVGSSDIAIRLLSYIFTLFGFIFSYLLLIKYFTRRIAIIFLSLSAFTPGVLYFAQEARMYALLYALACFVSIIFFIFIIRIRDNQQIEKKLIIYYFFAGVLICYTHHFGSLLIFSLSSVAIIYSLLLKRITSTITIFFVSFFIGTIAVLWLFFQFYYVNFGNHIQDVSWVKNNIIGIILNFSTLLAINKYGVVVLIFLLIPFLITLPNFLRSVKIYIIILLPVLWLFLIAYLISLKTFSISERYLIVTIPLILLFFSFIFNELYNDKKQYILLYLIGLLILSSYKNYTYKKQNWRDASKYIESNFNSSNCKVPIKALSEGSFDRLLFVSYYLGSKYSYSSSGPEIQDNCDLIYIDGHTNEEGIRKTLINYNISIPYEILNFSKVYVVIKKRK</sequence>
<protein>
    <recommendedName>
        <fullName evidence="11">Glycosyltransferase RgtA/B/C/D-like domain-containing protein</fullName>
    </recommendedName>
</protein>
<feature type="transmembrane region" description="Helical" evidence="8">
    <location>
        <begin position="354"/>
        <end position="371"/>
    </location>
</feature>
<keyword evidence="10" id="KW-1185">Reference proteome</keyword>
<dbReference type="InterPro" id="IPR050297">
    <property type="entry name" value="LipidA_mod_glycosyltrf_83"/>
</dbReference>
<evidence type="ECO:0000313" key="10">
    <source>
        <dbReference type="Proteomes" id="UP001610104"/>
    </source>
</evidence>
<dbReference type="RefSeq" id="WP_395437485.1">
    <property type="nucleotide sequence ID" value="NZ_JBAWKC010000001.1"/>
</dbReference>
<feature type="transmembrane region" description="Helical" evidence="8">
    <location>
        <begin position="144"/>
        <end position="163"/>
    </location>
</feature>
<feature type="transmembrane region" description="Helical" evidence="8">
    <location>
        <begin position="120"/>
        <end position="138"/>
    </location>
</feature>
<feature type="transmembrane region" description="Helical" evidence="8">
    <location>
        <begin position="214"/>
        <end position="237"/>
    </location>
</feature>
<evidence type="ECO:0000313" key="9">
    <source>
        <dbReference type="EMBL" id="MFH6768248.1"/>
    </source>
</evidence>
<dbReference type="Proteomes" id="UP001610104">
    <property type="component" value="Unassembled WGS sequence"/>
</dbReference>
<keyword evidence="3" id="KW-0328">Glycosyltransferase</keyword>
<feature type="transmembrane region" description="Helical" evidence="8">
    <location>
        <begin position="299"/>
        <end position="317"/>
    </location>
</feature>
<evidence type="ECO:0000256" key="4">
    <source>
        <dbReference type="ARBA" id="ARBA00022679"/>
    </source>
</evidence>
<dbReference type="EMBL" id="JBAWKC010000001">
    <property type="protein sequence ID" value="MFH6768248.1"/>
    <property type="molecule type" value="Genomic_DNA"/>
</dbReference>